<dbReference type="OrthoDB" id="3322489at2"/>
<keyword evidence="3" id="KW-1185">Reference proteome</keyword>
<dbReference type="RefSeq" id="WP_046362295.1">
    <property type="nucleotide sequence ID" value="NZ_LAUZ02000009.1"/>
</dbReference>
<evidence type="ECO:0000259" key="1">
    <source>
        <dbReference type="Pfam" id="PF13304"/>
    </source>
</evidence>
<comment type="caution">
    <text evidence="2">The sequence shown here is derived from an EMBL/GenBank/DDBJ whole genome shotgun (WGS) entry which is preliminary data.</text>
</comment>
<dbReference type="EMBL" id="LAUZ02000009">
    <property type="protein sequence ID" value="KKF02701.1"/>
    <property type="molecule type" value="Genomic_DNA"/>
</dbReference>
<dbReference type="Pfam" id="PF13304">
    <property type="entry name" value="AAA_21"/>
    <property type="match status" value="1"/>
</dbReference>
<reference evidence="2 3" key="1">
    <citation type="journal article" date="2015" name="Genome Announc.">
        <title>Draft Genome Sequence of Mycobacterium obuense Strain UC1, Isolated from Patient Sputum.</title>
        <authorList>
            <person name="Greninger A.L."/>
            <person name="Cunningham G."/>
            <person name="Hsu E.D."/>
            <person name="Yu J.M."/>
            <person name="Chiu C.Y."/>
            <person name="Miller S."/>
        </authorList>
    </citation>
    <scope>NUCLEOTIDE SEQUENCE [LARGE SCALE GENOMIC DNA]</scope>
    <source>
        <strain evidence="2 3">UC1</strain>
    </source>
</reference>
<dbReference type="AlphaFoldDB" id="A0A0M2K012"/>
<dbReference type="InterPro" id="IPR003959">
    <property type="entry name" value="ATPase_AAA_core"/>
</dbReference>
<sequence>MQLTRFRVRKFRNIVDSGDIVVDPHVTCLVGMNEAGKTAILAALHRLKPVGRATFDVQRDYPRWLANKDRKAGIIDDARPIEADFELDADDKAKVGRKFGENVLTSATVTVHRKYNANTTFWYVQCDEQAAVSTLLAKYDLPEALKADIGAPATFEGLRDALEEAPGDDDTDPVVDAARSSISTGITELLGNKSLVDAVLAELELPSFFYFGEYSVLEGKIDLDALTEERDDDAASSSAQTARALLALADTSADALCSDDYEDRTSELEAVSVDLTEQVFEYWRQNPSLRVKFDTDRKIENDANGHPRVVANYLHIRVEDTRHHFTNSFSHRSSGFRWFFSFLAAFTEFETRSEKFVILLDEPALTLHGRAQADFLRFINERLAPGAPVIYTTHSPFMVETDRIERVRIVEDKGPKEGAVASQEALTVNADSLFPLQAALGYDVAQHLFIGNSNLLVEGPSDFLYLDAVSRRIGQEGRTQLDEHLRILPAGGASNIPAFVALIGRALEVTVLIDSGTEGAGKLDAALEAGRVSKSRLIRVGEVIGAKHADIEDLFTIDDYLSLYNKALGKRVKATSLGNGDRIIHRLEQLHGKFDHYKPAEALLRNPTLLDGLSAETLDNFEKLIQRINATLQTPPRGSSS</sequence>
<dbReference type="InterPro" id="IPR051396">
    <property type="entry name" value="Bact_Antivir_Def_Nuclease"/>
</dbReference>
<organism evidence="2 3">
    <name type="scientific">Mycolicibacterium obuense</name>
    <dbReference type="NCBI Taxonomy" id="1807"/>
    <lineage>
        <taxon>Bacteria</taxon>
        <taxon>Bacillati</taxon>
        <taxon>Actinomycetota</taxon>
        <taxon>Actinomycetes</taxon>
        <taxon>Mycobacteriales</taxon>
        <taxon>Mycobacteriaceae</taxon>
        <taxon>Mycolicibacterium</taxon>
    </lineage>
</organism>
<evidence type="ECO:0000313" key="2">
    <source>
        <dbReference type="EMBL" id="KKF02701.1"/>
    </source>
</evidence>
<dbReference type="PANTHER" id="PTHR43581">
    <property type="entry name" value="ATP/GTP PHOSPHATASE"/>
    <property type="match status" value="1"/>
</dbReference>
<dbReference type="CDD" id="cd00267">
    <property type="entry name" value="ABC_ATPase"/>
    <property type="match status" value="1"/>
</dbReference>
<accession>A0A0M2K012</accession>
<dbReference type="InterPro" id="IPR027417">
    <property type="entry name" value="P-loop_NTPase"/>
</dbReference>
<dbReference type="Gene3D" id="3.40.50.300">
    <property type="entry name" value="P-loop containing nucleotide triphosphate hydrolases"/>
    <property type="match status" value="2"/>
</dbReference>
<dbReference type="PATRIC" id="fig|1807.13.peg.1229"/>
<name>A0A0M2K012_9MYCO</name>
<proteinExistence type="predicted"/>
<dbReference type="PANTHER" id="PTHR43581:SF4">
    <property type="entry name" value="ATP_GTP PHOSPHATASE"/>
    <property type="match status" value="1"/>
</dbReference>
<gene>
    <name evidence="2" type="ORF">WN67_07030</name>
</gene>
<dbReference type="Proteomes" id="UP000034150">
    <property type="component" value="Unassembled WGS sequence"/>
</dbReference>
<evidence type="ECO:0000313" key="3">
    <source>
        <dbReference type="Proteomes" id="UP000034150"/>
    </source>
</evidence>
<protein>
    <recommendedName>
        <fullName evidence="1">ATPase AAA-type core domain-containing protein</fullName>
    </recommendedName>
</protein>
<dbReference type="GO" id="GO:0005524">
    <property type="term" value="F:ATP binding"/>
    <property type="evidence" value="ECO:0007669"/>
    <property type="project" value="InterPro"/>
</dbReference>
<dbReference type="GO" id="GO:0016887">
    <property type="term" value="F:ATP hydrolysis activity"/>
    <property type="evidence" value="ECO:0007669"/>
    <property type="project" value="InterPro"/>
</dbReference>
<feature type="domain" description="ATPase AAA-type core" evidence="1">
    <location>
        <begin position="314"/>
        <end position="399"/>
    </location>
</feature>
<dbReference type="SUPFAM" id="SSF52540">
    <property type="entry name" value="P-loop containing nucleoside triphosphate hydrolases"/>
    <property type="match status" value="1"/>
</dbReference>